<dbReference type="Gene3D" id="1.10.760.10">
    <property type="entry name" value="Cytochrome c-like domain"/>
    <property type="match status" value="2"/>
</dbReference>
<comment type="subcellular location">
    <subcellularLocation>
        <location evidence="1">Periplasm</location>
    </subcellularLocation>
</comment>
<keyword evidence="7 9" id="KW-0408">Iron</keyword>
<evidence type="ECO:0000256" key="6">
    <source>
        <dbReference type="ARBA" id="ARBA00022982"/>
    </source>
</evidence>
<protein>
    <submittedName>
        <fullName evidence="12">Cytochrome c4</fullName>
    </submittedName>
</protein>
<dbReference type="GO" id="GO:0020037">
    <property type="term" value="F:heme binding"/>
    <property type="evidence" value="ECO:0007669"/>
    <property type="project" value="InterPro"/>
</dbReference>
<feature type="domain" description="Cytochrome c" evidence="11">
    <location>
        <begin position="35"/>
        <end position="114"/>
    </location>
</feature>
<name>A0A1H6F9Z6_9GAMM</name>
<feature type="binding site" description="axial binding residue" evidence="9">
    <location>
        <position position="91"/>
    </location>
    <ligand>
        <name>heme c</name>
        <dbReference type="ChEBI" id="CHEBI:61717"/>
        <label>1</label>
    </ligand>
    <ligandPart>
        <name>Fe</name>
        <dbReference type="ChEBI" id="CHEBI:18248"/>
    </ligandPart>
</feature>
<evidence type="ECO:0000256" key="1">
    <source>
        <dbReference type="ARBA" id="ARBA00004418"/>
    </source>
</evidence>
<dbReference type="InterPro" id="IPR036909">
    <property type="entry name" value="Cyt_c-like_dom_sf"/>
</dbReference>
<feature type="binding site" description="axial binding residue" evidence="9">
    <location>
        <position position="148"/>
    </location>
    <ligand>
        <name>heme c</name>
        <dbReference type="ChEBI" id="CHEBI:61717"/>
        <label>2</label>
    </ligand>
    <ligandPart>
        <name>Fe</name>
        <dbReference type="ChEBI" id="CHEBI:18248"/>
    </ligandPart>
</feature>
<evidence type="ECO:0000256" key="9">
    <source>
        <dbReference type="PIRSR" id="PIRSR000005-2"/>
    </source>
</evidence>
<dbReference type="PROSITE" id="PS51007">
    <property type="entry name" value="CYTC"/>
    <property type="match status" value="2"/>
</dbReference>
<organism evidence="12 13">
    <name type="scientific">Candidatus Venteria ishoeyi</name>
    <dbReference type="NCBI Taxonomy" id="1899563"/>
    <lineage>
        <taxon>Bacteria</taxon>
        <taxon>Pseudomonadati</taxon>
        <taxon>Pseudomonadota</taxon>
        <taxon>Gammaproteobacteria</taxon>
        <taxon>Thiotrichales</taxon>
        <taxon>Thiotrichaceae</taxon>
        <taxon>Venteria</taxon>
    </lineage>
</organism>
<dbReference type="Pfam" id="PF00034">
    <property type="entry name" value="Cytochrom_C"/>
    <property type="match status" value="2"/>
</dbReference>
<dbReference type="InterPro" id="IPR009056">
    <property type="entry name" value="Cyt_c-like_dom"/>
</dbReference>
<evidence type="ECO:0000256" key="10">
    <source>
        <dbReference type="SAM" id="SignalP"/>
    </source>
</evidence>
<evidence type="ECO:0000256" key="2">
    <source>
        <dbReference type="ARBA" id="ARBA00022448"/>
    </source>
</evidence>
<feature type="binding site" description="axial binding residue" evidence="9">
    <location>
        <position position="191"/>
    </location>
    <ligand>
        <name>heme c</name>
        <dbReference type="ChEBI" id="CHEBI:61717"/>
        <label>2</label>
    </ligand>
    <ligandPart>
        <name>Fe</name>
        <dbReference type="ChEBI" id="CHEBI:18248"/>
    </ligandPart>
</feature>
<keyword evidence="4 9" id="KW-0479">Metal-binding</keyword>
<keyword evidence="2" id="KW-0813">Transport</keyword>
<keyword evidence="6" id="KW-0249">Electron transport</keyword>
<dbReference type="PANTHER" id="PTHR33751:SF9">
    <property type="entry name" value="CYTOCHROME C4"/>
    <property type="match status" value="1"/>
</dbReference>
<keyword evidence="5" id="KW-0574">Periplasm</keyword>
<feature type="binding site" description="axial binding residue" evidence="9">
    <location>
        <position position="52"/>
    </location>
    <ligand>
        <name>heme c</name>
        <dbReference type="ChEBI" id="CHEBI:61717"/>
        <label>1</label>
    </ligand>
    <ligandPart>
        <name>Fe</name>
        <dbReference type="ChEBI" id="CHEBI:18248"/>
    </ligandPart>
</feature>
<dbReference type="GO" id="GO:0005506">
    <property type="term" value="F:iron ion binding"/>
    <property type="evidence" value="ECO:0007669"/>
    <property type="project" value="InterPro"/>
</dbReference>
<evidence type="ECO:0000313" key="12">
    <source>
        <dbReference type="EMBL" id="SEH06930.1"/>
    </source>
</evidence>
<dbReference type="SUPFAM" id="SSF46626">
    <property type="entry name" value="Cytochrome c"/>
    <property type="match status" value="2"/>
</dbReference>
<evidence type="ECO:0000256" key="4">
    <source>
        <dbReference type="ARBA" id="ARBA00022723"/>
    </source>
</evidence>
<evidence type="ECO:0000259" key="11">
    <source>
        <dbReference type="PROSITE" id="PS51007"/>
    </source>
</evidence>
<dbReference type="InterPro" id="IPR024167">
    <property type="entry name" value="Cytochrome_c4-like"/>
</dbReference>
<dbReference type="EMBL" id="FMSV02000511">
    <property type="protein sequence ID" value="SEH06930.1"/>
    <property type="molecule type" value="Genomic_DNA"/>
</dbReference>
<dbReference type="InterPro" id="IPR050597">
    <property type="entry name" value="Cytochrome_c_Oxidase_Subunit"/>
</dbReference>
<feature type="signal peptide" evidence="10">
    <location>
        <begin position="1"/>
        <end position="22"/>
    </location>
</feature>
<keyword evidence="13" id="KW-1185">Reference proteome</keyword>
<keyword evidence="10" id="KW-0732">Signal</keyword>
<accession>A0A1H6F9Z6</accession>
<dbReference type="GO" id="GO:0009055">
    <property type="term" value="F:electron transfer activity"/>
    <property type="evidence" value="ECO:0007669"/>
    <property type="project" value="InterPro"/>
</dbReference>
<feature type="binding site" description="covalent" evidence="8">
    <location>
        <position position="48"/>
    </location>
    <ligand>
        <name>heme c</name>
        <dbReference type="ChEBI" id="CHEBI:61717"/>
        <label>1</label>
    </ligand>
</feature>
<evidence type="ECO:0000256" key="7">
    <source>
        <dbReference type="ARBA" id="ARBA00023004"/>
    </source>
</evidence>
<dbReference type="PIRSF" id="PIRSF000005">
    <property type="entry name" value="Cytochrome_c4"/>
    <property type="match status" value="1"/>
</dbReference>
<evidence type="ECO:0000256" key="8">
    <source>
        <dbReference type="PIRSR" id="PIRSR000005-1"/>
    </source>
</evidence>
<feature type="chain" id="PRO_5014919169" evidence="10">
    <location>
        <begin position="23"/>
        <end position="214"/>
    </location>
</feature>
<reference evidence="12 13" key="1">
    <citation type="submission" date="2016-10" db="EMBL/GenBank/DDBJ databases">
        <authorList>
            <person name="de Groot N.N."/>
        </authorList>
    </citation>
    <scope>NUCLEOTIDE SEQUENCE [LARGE SCALE GENOMIC DNA]</scope>
    <source>
        <strain evidence="12">MBHS1</strain>
    </source>
</reference>
<dbReference type="Proteomes" id="UP000236724">
    <property type="component" value="Unassembled WGS sequence"/>
</dbReference>
<dbReference type="RefSeq" id="WP_103920647.1">
    <property type="nucleotide sequence ID" value="NZ_FMSV02000511.1"/>
</dbReference>
<evidence type="ECO:0000256" key="3">
    <source>
        <dbReference type="ARBA" id="ARBA00022617"/>
    </source>
</evidence>
<dbReference type="OrthoDB" id="9773456at2"/>
<feature type="binding site" description="covalent" evidence="8">
    <location>
        <position position="147"/>
    </location>
    <ligand>
        <name>heme c</name>
        <dbReference type="ChEBI" id="CHEBI:61717"/>
        <label>2</label>
    </ligand>
</feature>
<evidence type="ECO:0000313" key="13">
    <source>
        <dbReference type="Proteomes" id="UP000236724"/>
    </source>
</evidence>
<comment type="PTM">
    <text evidence="8">Binds 2 heme c groups covalently per subunit.</text>
</comment>
<gene>
    <name evidence="12" type="primary">cc4_1</name>
    <name evidence="12" type="ORF">MBHS_02796</name>
</gene>
<evidence type="ECO:0000256" key="5">
    <source>
        <dbReference type="ARBA" id="ARBA00022764"/>
    </source>
</evidence>
<dbReference type="AlphaFoldDB" id="A0A1H6F9Z6"/>
<sequence length="214" mass="22049">MKRFTLALCMALTAGLTSAAYAEGHGAGDSATKAADVEAGKQKATTVCVACHGVDGNSLADAFPKVAGQQSTYIVNQLKAFKAGARKNPLMAPQAAGLTEQDMINLAAYYSQQTMSQGSADEAAAKQGEALYRGGNADKNLPACMACHGPSGSGIAPSYPRLGGQYAKYLETRIAAIAQGEHSGNANGQMMQDVAKRMSAKEIKAVSGYIAGLH</sequence>
<feature type="binding site" description="covalent" evidence="8">
    <location>
        <position position="144"/>
    </location>
    <ligand>
        <name>heme c</name>
        <dbReference type="ChEBI" id="CHEBI:61717"/>
        <label>2</label>
    </ligand>
</feature>
<feature type="domain" description="Cytochrome c" evidence="11">
    <location>
        <begin position="123"/>
        <end position="214"/>
    </location>
</feature>
<proteinExistence type="predicted"/>
<dbReference type="GO" id="GO:0042597">
    <property type="term" value="C:periplasmic space"/>
    <property type="evidence" value="ECO:0007669"/>
    <property type="project" value="UniProtKB-SubCell"/>
</dbReference>
<dbReference type="PANTHER" id="PTHR33751">
    <property type="entry name" value="CBB3-TYPE CYTOCHROME C OXIDASE SUBUNIT FIXP"/>
    <property type="match status" value="1"/>
</dbReference>
<keyword evidence="3 8" id="KW-0349">Heme</keyword>
<feature type="binding site" description="covalent" evidence="8">
    <location>
        <position position="51"/>
    </location>
    <ligand>
        <name>heme c</name>
        <dbReference type="ChEBI" id="CHEBI:61717"/>
        <label>1</label>
    </ligand>
</feature>